<dbReference type="InterPro" id="IPR016024">
    <property type="entry name" value="ARM-type_fold"/>
</dbReference>
<dbReference type="EMBL" id="JBGBPQ010000010">
    <property type="protein sequence ID" value="KAL1518558.1"/>
    <property type="molecule type" value="Genomic_DNA"/>
</dbReference>
<evidence type="ECO:0000313" key="3">
    <source>
        <dbReference type="Proteomes" id="UP001515480"/>
    </source>
</evidence>
<evidence type="ECO:0000256" key="1">
    <source>
        <dbReference type="SAM" id="SignalP"/>
    </source>
</evidence>
<keyword evidence="1" id="KW-0732">Signal</keyword>
<dbReference type="SUPFAM" id="SSF48371">
    <property type="entry name" value="ARM repeat"/>
    <property type="match status" value="1"/>
</dbReference>
<dbReference type="Gene3D" id="1.25.10.10">
    <property type="entry name" value="Leucine-rich Repeat Variant"/>
    <property type="match status" value="2"/>
</dbReference>
<name>A0AB34JC45_PRYPA</name>
<comment type="caution">
    <text evidence="2">The sequence shown here is derived from an EMBL/GenBank/DDBJ whole genome shotgun (WGS) entry which is preliminary data.</text>
</comment>
<keyword evidence="3" id="KW-1185">Reference proteome</keyword>
<gene>
    <name evidence="2" type="ORF">AB1Y20_002847</name>
</gene>
<dbReference type="AlphaFoldDB" id="A0AB34JC45"/>
<feature type="signal peptide" evidence="1">
    <location>
        <begin position="1"/>
        <end position="16"/>
    </location>
</feature>
<dbReference type="Proteomes" id="UP001515480">
    <property type="component" value="Unassembled WGS sequence"/>
</dbReference>
<reference evidence="2 3" key="1">
    <citation type="journal article" date="2024" name="Science">
        <title>Giant polyketide synthase enzymes in the biosynthesis of giant marine polyether toxins.</title>
        <authorList>
            <person name="Fallon T.R."/>
            <person name="Shende V.V."/>
            <person name="Wierzbicki I.H."/>
            <person name="Pendleton A.L."/>
            <person name="Watervoot N.F."/>
            <person name="Auber R.P."/>
            <person name="Gonzalez D.J."/>
            <person name="Wisecaver J.H."/>
            <person name="Moore B.S."/>
        </authorList>
    </citation>
    <scope>NUCLEOTIDE SEQUENCE [LARGE SCALE GENOMIC DNA]</scope>
    <source>
        <strain evidence="2 3">12B1</strain>
    </source>
</reference>
<evidence type="ECO:0000313" key="2">
    <source>
        <dbReference type="EMBL" id="KAL1518558.1"/>
    </source>
</evidence>
<dbReference type="InterPro" id="IPR011989">
    <property type="entry name" value="ARM-like"/>
</dbReference>
<dbReference type="Pfam" id="PF00514">
    <property type="entry name" value="Arm"/>
    <property type="match status" value="1"/>
</dbReference>
<evidence type="ECO:0008006" key="4">
    <source>
        <dbReference type="Google" id="ProtNLM"/>
    </source>
</evidence>
<protein>
    <recommendedName>
        <fullName evidence="4">Armadillo repeat-containing protein 8</fullName>
    </recommendedName>
</protein>
<organism evidence="2 3">
    <name type="scientific">Prymnesium parvum</name>
    <name type="common">Toxic golden alga</name>
    <dbReference type="NCBI Taxonomy" id="97485"/>
    <lineage>
        <taxon>Eukaryota</taxon>
        <taxon>Haptista</taxon>
        <taxon>Haptophyta</taxon>
        <taxon>Prymnesiophyceae</taxon>
        <taxon>Prymnesiales</taxon>
        <taxon>Prymnesiaceae</taxon>
        <taxon>Prymnesium</taxon>
    </lineage>
</organism>
<sequence>MARLLALCSLALLAAAAETDEAAVQADHEARAQKALTDSLTDALAMLRHGSNSAKEQAAHAVATMAVETTLSQPFHPVTFRNACVNAGVVGELARLLSTKSSRMAQLHALSALEAIATDDPTTDLDNGHAFAVCNTGVVTPIVALLSSNDESMQVAAASCAAVLAENPTCQTQLLTQGAVEPLVALGSFGNDVARMHAVAALDLLVLNNPQANEAVEKAGGLRLLKGLKRYGSSGLRATVADMHETLTKPVESLNVAVDAKAHATQAHQARMKHSKVLEGAMPVRRAYAPGSAP</sequence>
<feature type="chain" id="PRO_5044199361" description="Armadillo repeat-containing protein 8" evidence="1">
    <location>
        <begin position="17"/>
        <end position="294"/>
    </location>
</feature>
<accession>A0AB34JC45</accession>
<dbReference type="InterPro" id="IPR000225">
    <property type="entry name" value="Armadillo"/>
</dbReference>
<proteinExistence type="predicted"/>